<comment type="caution">
    <text evidence="3">The sequence shown here is derived from an EMBL/GenBank/DDBJ whole genome shotgun (WGS) entry which is preliminary data.</text>
</comment>
<dbReference type="EMBL" id="RAZT01000006">
    <property type="protein sequence ID" value="RKN32304.1"/>
    <property type="molecule type" value="Genomic_DNA"/>
</dbReference>
<sequence>MTAGYRCLGDLLARGPRGSAGEGTPSGWDCVHDCPGERALIGGQVAAWPRDQLPGVMASLSGGAVTAADPCLGPYRQPVGPVIRRSSSNRAFLLPALAICNMPAMSRIVIRPRIQIPVLVVIFTLWTLLGTTYFTPGDVVAERDWFGIVLGCVLLTSGVAGIWRALRLGVVIDAGGVRVRRFDSRDKFTPWSAIQSVDCSQIDVRGGLPLYAPVLRLSDDSDAVIPLSALGSYSRQGAERKVEQLQRLKRDAPSS</sequence>
<accession>A0A3A9YDE4</accession>
<dbReference type="AlphaFoldDB" id="A0A3A9YDE4"/>
<keyword evidence="1" id="KW-1133">Transmembrane helix</keyword>
<gene>
    <name evidence="3" type="ORF">D7044_13690</name>
</gene>
<reference evidence="3 4" key="1">
    <citation type="submission" date="2018-09" db="EMBL/GenBank/DDBJ databases">
        <title>Micromonospora sp. nov. MS1-9, isolated from a root of Musa sp.</title>
        <authorList>
            <person name="Kuncharoen N."/>
            <person name="Kudo T."/>
            <person name="Ohkuma M."/>
            <person name="Yuki M."/>
            <person name="Tanasupawat S."/>
        </authorList>
    </citation>
    <scope>NUCLEOTIDE SEQUENCE [LARGE SCALE GENOMIC DNA]</scope>
    <source>
        <strain evidence="3 4">MS1-9</strain>
    </source>
</reference>
<evidence type="ECO:0000259" key="2">
    <source>
        <dbReference type="Pfam" id="PF10756"/>
    </source>
</evidence>
<evidence type="ECO:0000313" key="4">
    <source>
        <dbReference type="Proteomes" id="UP000275865"/>
    </source>
</evidence>
<proteinExistence type="predicted"/>
<keyword evidence="1" id="KW-0472">Membrane</keyword>
<feature type="domain" description="Low molecular weight protein antigen 6 PH" evidence="2">
    <location>
        <begin position="167"/>
        <end position="241"/>
    </location>
</feature>
<name>A0A3A9YDE4_9ACTN</name>
<evidence type="ECO:0000256" key="1">
    <source>
        <dbReference type="SAM" id="Phobius"/>
    </source>
</evidence>
<dbReference type="Proteomes" id="UP000275865">
    <property type="component" value="Unassembled WGS sequence"/>
</dbReference>
<keyword evidence="1" id="KW-0812">Transmembrane</keyword>
<evidence type="ECO:0000313" key="3">
    <source>
        <dbReference type="EMBL" id="RKN32304.1"/>
    </source>
</evidence>
<feature type="transmembrane region" description="Helical" evidence="1">
    <location>
        <begin position="114"/>
        <end position="133"/>
    </location>
</feature>
<protein>
    <recommendedName>
        <fullName evidence="2">Low molecular weight protein antigen 6 PH domain-containing protein</fullName>
    </recommendedName>
</protein>
<dbReference type="Pfam" id="PF10756">
    <property type="entry name" value="bPH_6"/>
    <property type="match status" value="1"/>
</dbReference>
<feature type="transmembrane region" description="Helical" evidence="1">
    <location>
        <begin position="145"/>
        <end position="163"/>
    </location>
</feature>
<organism evidence="3 4">
    <name type="scientific">Micromonospora musae</name>
    <dbReference type="NCBI Taxonomy" id="1894970"/>
    <lineage>
        <taxon>Bacteria</taxon>
        <taxon>Bacillati</taxon>
        <taxon>Actinomycetota</taxon>
        <taxon>Actinomycetes</taxon>
        <taxon>Micromonosporales</taxon>
        <taxon>Micromonosporaceae</taxon>
        <taxon>Micromonospora</taxon>
    </lineage>
</organism>
<dbReference type="InterPro" id="IPR019692">
    <property type="entry name" value="CFP-6_PH"/>
</dbReference>